<proteinExistence type="predicted"/>
<dbReference type="EMBL" id="LFRF01000052">
    <property type="protein sequence ID" value="KND86645.1"/>
    <property type="molecule type" value="Genomic_DNA"/>
</dbReference>
<protein>
    <submittedName>
        <fullName evidence="2">Uncharacterized protein</fullName>
    </submittedName>
</protein>
<dbReference type="PANTHER" id="PTHR37332:SF1">
    <property type="entry name" value="ELMO DOMAIN-CONTAINING PROTEIN"/>
    <property type="match status" value="1"/>
</dbReference>
<gene>
    <name evidence="2" type="ORF">TOPH_08753</name>
</gene>
<dbReference type="Proteomes" id="UP000036947">
    <property type="component" value="Unassembled WGS sequence"/>
</dbReference>
<evidence type="ECO:0000256" key="1">
    <source>
        <dbReference type="SAM" id="MobiDB-lite"/>
    </source>
</evidence>
<feature type="region of interest" description="Disordered" evidence="1">
    <location>
        <begin position="396"/>
        <end position="416"/>
    </location>
</feature>
<feature type="compositionally biased region" description="Basic and acidic residues" evidence="1">
    <location>
        <begin position="124"/>
        <end position="144"/>
    </location>
</feature>
<sequence length="964" mass="103640">MQKTTPTPTAAAFPSLLGASIFSSSSAASTSRPTTRDGSSIGIGIDALHHPQLHLPPRSPPPPVPAPARKSSFSRKAASLSGASTRRRGSSATSVASSSSNTIVTDATAPPALPDYALPVAAKSHPDGVDDRRAQRRQLRDAPSDARGPLPELRRPVHLAAQRGERHPPPDHRRGHQAHLDARLPAQGGRVYWFNTYLFDKPDLARMPFFDPRKLARKATNYLLLGLSIPTINDLYSSSALEFLRCLNALLAEFDSFQQLHGDASSSASLTRARLPNMFRRPGGKSRRSASAADITDDSSSHAFASAAGGPAGPGAASAPSDLLPGEEYTYLLTPSLPFEPDFFETFATLCDVLIDCYSRFLALVPTARECSAPVAELFNKADAKLRKIIVQGVPQPREDRGGEHRQGRAGRVDVTPLGEGAGYRGRYSWELGTGRLRLYTSTRAASRADGTFAICFLGGGVLLRDSTERRGIMTGHCPSGTGACIHRISPRDHVHYVYTTLYYTLGGRRHRRRSTTVASLASSRALLPTVAASPGLLLGHHALHLPRHEPLPRRAHDAIQRLPAAQHVGQVVHVQPGAVVGAPVLVVDVRAHLVAARDLAPAEHAAAQARRLLLALLDALAGDARAQHLPRGLAVALLRAVVLHGDDGAAGRVRHADRRLRLVDVLAAGAARAHRLDLDLGRVDVEVALGVVEVHLVRPGRRALRKRRQHPHGHGARVHAPLALRARDALHAVHARLAAEHVVRARVLHLEHRLLQRALPRRARLVARRVGELVLEHRRAVAPPRAQRLVHLEQAVGEVAALEPAGARPELDHAGQVGEGVLRREAGRELLLERAQLGPLAVELGARDAREVRVLLRVGGHGCELSHGAARRVPVLQRGGHAPQLAHALRFGGVEAVVERPLEGVVLGGEGPRALEEAGRERRRGGGCIWTLALGGAPERPGAAAADPWGREHAQQKWFKVVV</sequence>
<evidence type="ECO:0000313" key="2">
    <source>
        <dbReference type="EMBL" id="KND86645.1"/>
    </source>
</evidence>
<dbReference type="PANTHER" id="PTHR37332">
    <property type="entry name" value="EXPRESSED PROTEIN"/>
    <property type="match status" value="1"/>
</dbReference>
<keyword evidence="3" id="KW-1185">Reference proteome</keyword>
<feature type="compositionally biased region" description="Low complexity" evidence="1">
    <location>
        <begin position="67"/>
        <end position="100"/>
    </location>
</feature>
<accession>A0A0L0MYR7</accession>
<dbReference type="AlphaFoldDB" id="A0A0L0MYR7"/>
<feature type="region of interest" description="Disordered" evidence="1">
    <location>
        <begin position="301"/>
        <end position="320"/>
    </location>
</feature>
<feature type="compositionally biased region" description="Basic and acidic residues" evidence="1">
    <location>
        <begin position="397"/>
        <end position="407"/>
    </location>
</feature>
<feature type="compositionally biased region" description="Pro residues" evidence="1">
    <location>
        <begin position="57"/>
        <end position="66"/>
    </location>
</feature>
<feature type="region of interest" description="Disordered" evidence="1">
    <location>
        <begin position="24"/>
        <end position="154"/>
    </location>
</feature>
<name>A0A0L0MYR7_TOLOC</name>
<evidence type="ECO:0000313" key="3">
    <source>
        <dbReference type="Proteomes" id="UP000036947"/>
    </source>
</evidence>
<comment type="caution">
    <text evidence="2">The sequence shown here is derived from an EMBL/GenBank/DDBJ whole genome shotgun (WGS) entry which is preliminary data.</text>
</comment>
<dbReference type="OrthoDB" id="14339at2759"/>
<reference evidence="2 3" key="1">
    <citation type="journal article" date="2015" name="BMC Genomics">
        <title>The genome of the truffle-parasite Tolypocladium ophioglossoides and the evolution of antifungal peptaibiotics.</title>
        <authorList>
            <person name="Quandt C.A."/>
            <person name="Bushley K.E."/>
            <person name="Spatafora J.W."/>
        </authorList>
    </citation>
    <scope>NUCLEOTIDE SEQUENCE [LARGE SCALE GENOMIC DNA]</scope>
    <source>
        <strain evidence="2 3">CBS 100239</strain>
    </source>
</reference>
<organism evidence="2 3">
    <name type="scientific">Tolypocladium ophioglossoides (strain CBS 100239)</name>
    <name type="common">Snaketongue truffleclub</name>
    <name type="synonym">Elaphocordyceps ophioglossoides</name>
    <dbReference type="NCBI Taxonomy" id="1163406"/>
    <lineage>
        <taxon>Eukaryota</taxon>
        <taxon>Fungi</taxon>
        <taxon>Dikarya</taxon>
        <taxon>Ascomycota</taxon>
        <taxon>Pezizomycotina</taxon>
        <taxon>Sordariomycetes</taxon>
        <taxon>Hypocreomycetidae</taxon>
        <taxon>Hypocreales</taxon>
        <taxon>Ophiocordycipitaceae</taxon>
        <taxon>Tolypocladium</taxon>
    </lineage>
</organism>